<comment type="caution">
    <text evidence="1">The sequence shown here is derived from an EMBL/GenBank/DDBJ whole genome shotgun (WGS) entry which is preliminary data.</text>
</comment>
<dbReference type="Proteomes" id="UP001345691">
    <property type="component" value="Unassembled WGS sequence"/>
</dbReference>
<dbReference type="InterPro" id="IPR016039">
    <property type="entry name" value="Thiolase-like"/>
</dbReference>
<protein>
    <recommendedName>
        <fullName evidence="3">Thiolase N-terminal domain-containing protein</fullName>
    </recommendedName>
</protein>
<sequence length="260" mass="28745">MASKTEVYIAGVGLSPAPSAGSSAKPYITYMVSAATKALLDTGVTFDDVTRSVTSSNRNTLKHGLKVSQAFYEGNIPVDEVESGAELESSFSLIKDQGAPCVLMVAIEKTSAVAFVLVSDDFLWSRPYLKDSAARLRQSDRPKSGSQENRELDSLCQAVWSLRGWTDTKGKAAKSAFSYQSSTTTFELSRADSKSIPEWKDVQYKQDGKHRLGYNPATEDREISYEDFEAVCAVRKRNSTQKDWNHFRRKDGDRAALARL</sequence>
<name>A0ABR0IWI6_9EURO</name>
<accession>A0ABR0IWI6</accession>
<organism evidence="1 2">
    <name type="scientific">Exophiala sideris</name>
    <dbReference type="NCBI Taxonomy" id="1016849"/>
    <lineage>
        <taxon>Eukaryota</taxon>
        <taxon>Fungi</taxon>
        <taxon>Dikarya</taxon>
        <taxon>Ascomycota</taxon>
        <taxon>Pezizomycotina</taxon>
        <taxon>Eurotiomycetes</taxon>
        <taxon>Chaetothyriomycetidae</taxon>
        <taxon>Chaetothyriales</taxon>
        <taxon>Herpotrichiellaceae</taxon>
        <taxon>Exophiala</taxon>
    </lineage>
</organism>
<evidence type="ECO:0008006" key="3">
    <source>
        <dbReference type="Google" id="ProtNLM"/>
    </source>
</evidence>
<dbReference type="EMBL" id="JAVRRF010000039">
    <property type="protein sequence ID" value="KAK5050254.1"/>
    <property type="molecule type" value="Genomic_DNA"/>
</dbReference>
<reference evidence="1 2" key="1">
    <citation type="submission" date="2023-08" db="EMBL/GenBank/DDBJ databases">
        <title>Black Yeasts Isolated from many extreme environments.</title>
        <authorList>
            <person name="Coleine C."/>
            <person name="Stajich J.E."/>
            <person name="Selbmann L."/>
        </authorList>
    </citation>
    <scope>NUCLEOTIDE SEQUENCE [LARGE SCALE GENOMIC DNA]</scope>
    <source>
        <strain evidence="1 2">CCFEE 6328</strain>
    </source>
</reference>
<evidence type="ECO:0000313" key="1">
    <source>
        <dbReference type="EMBL" id="KAK5050254.1"/>
    </source>
</evidence>
<evidence type="ECO:0000313" key="2">
    <source>
        <dbReference type="Proteomes" id="UP001345691"/>
    </source>
</evidence>
<gene>
    <name evidence="1" type="ORF">LTR69_010742</name>
</gene>
<dbReference type="Gene3D" id="3.40.47.10">
    <property type="match status" value="1"/>
</dbReference>
<keyword evidence="2" id="KW-1185">Reference proteome</keyword>
<proteinExistence type="predicted"/>